<protein>
    <submittedName>
        <fullName evidence="3">Extracellular solute-binding protein</fullName>
    </submittedName>
</protein>
<dbReference type="RefSeq" id="WP_161694393.1">
    <property type="nucleotide sequence ID" value="NZ_JAAAMU010000002.1"/>
</dbReference>
<dbReference type="Gene3D" id="3.40.190.10">
    <property type="entry name" value="Periplasmic binding protein-like II"/>
    <property type="match status" value="2"/>
</dbReference>
<sequence>MKAKHTKRRLALLSLTCMTALVFTGCASNNNNGGNTADNANTPPAATNDGSKAANEGTANEGNKEPAADTSPVTFTISTSDNKLNWDNPVSQKLTEKTGATLKYDLIVGDEKQKWDIWLAGGDYPDIMPLDPEHVKKYKDAGAIIPLNDLIEKYGPHIKEKYGDMYNLLKSDDGNIDSISSVLLNKEASPDAVPNFIVQYDVLKEAGYPTIKTLDQLYGIIADYVQKHPKIDGKDTIGYTAAMADWIMDAQFNNPITFAAGQPDHGNFRIDGDGKVSYNPLTDDAKTYDKFLNKMYSNGLLDKETFSLNMDGMRAKMAQGRVLAAFAPAWILGDTEKSLRAAGKPERAYAHIPIYFNESIVDHNNTITPIGTGTGQWVITKNAKNPERIIQFIDYLFSDEGQILTHWGIEGKDYTVVDGKRVENPEKIKNTASDPDYMYKTGLKGPSSGPAGEWFSLGNGAKLGDGDYATPTTKDSVVTGYDDMTKEVLAKYGKTVWADFLPPVEKVPGYLWQLTPPESTKVQQQKISDDWRKGIPKLIMSKGDAEFDKNWDNMKNAITKDGLVEYEGAFTQLWADFNAKYQAQLGSN</sequence>
<proteinExistence type="predicted"/>
<name>A0A7X4YKJ9_9BACL</name>
<feature type="region of interest" description="Disordered" evidence="1">
    <location>
        <begin position="35"/>
        <end position="88"/>
    </location>
</feature>
<feature type="signal peptide" evidence="2">
    <location>
        <begin position="1"/>
        <end position="27"/>
    </location>
</feature>
<dbReference type="SUPFAM" id="SSF53850">
    <property type="entry name" value="Periplasmic binding protein-like II"/>
    <property type="match status" value="1"/>
</dbReference>
<organism evidence="3 4">
    <name type="scientific">Paenibacillus sacheonensis</name>
    <dbReference type="NCBI Taxonomy" id="742054"/>
    <lineage>
        <taxon>Bacteria</taxon>
        <taxon>Bacillati</taxon>
        <taxon>Bacillota</taxon>
        <taxon>Bacilli</taxon>
        <taxon>Bacillales</taxon>
        <taxon>Paenibacillaceae</taxon>
        <taxon>Paenibacillus</taxon>
    </lineage>
</organism>
<dbReference type="PANTHER" id="PTHR43649">
    <property type="entry name" value="ARABINOSE-BINDING PROTEIN-RELATED"/>
    <property type="match status" value="1"/>
</dbReference>
<dbReference type="EMBL" id="JAAAMU010000002">
    <property type="protein sequence ID" value="NBC68008.1"/>
    <property type="molecule type" value="Genomic_DNA"/>
</dbReference>
<dbReference type="AlphaFoldDB" id="A0A7X4YKJ9"/>
<feature type="compositionally biased region" description="Polar residues" evidence="1">
    <location>
        <begin position="71"/>
        <end position="88"/>
    </location>
</feature>
<dbReference type="Proteomes" id="UP000558113">
    <property type="component" value="Unassembled WGS sequence"/>
</dbReference>
<comment type="caution">
    <text evidence="3">The sequence shown here is derived from an EMBL/GenBank/DDBJ whole genome shotgun (WGS) entry which is preliminary data.</text>
</comment>
<evidence type="ECO:0000256" key="2">
    <source>
        <dbReference type="SAM" id="SignalP"/>
    </source>
</evidence>
<dbReference type="Pfam" id="PF01547">
    <property type="entry name" value="SBP_bac_1"/>
    <property type="match status" value="1"/>
</dbReference>
<evidence type="ECO:0000313" key="4">
    <source>
        <dbReference type="Proteomes" id="UP000558113"/>
    </source>
</evidence>
<dbReference type="OrthoDB" id="54751at2"/>
<evidence type="ECO:0000313" key="3">
    <source>
        <dbReference type="EMBL" id="NBC68008.1"/>
    </source>
</evidence>
<keyword evidence="2" id="KW-0732">Signal</keyword>
<accession>A0A7X4YKJ9</accession>
<dbReference type="InterPro" id="IPR050490">
    <property type="entry name" value="Bact_solute-bd_prot1"/>
</dbReference>
<reference evidence="3 4" key="1">
    <citation type="submission" date="2020-01" db="EMBL/GenBank/DDBJ databases">
        <title>Paenibacillus soybeanensis sp. nov. isolated from the nodules of soybean (Glycine max(L.) Merr).</title>
        <authorList>
            <person name="Wang H."/>
        </authorList>
    </citation>
    <scope>NUCLEOTIDE SEQUENCE [LARGE SCALE GENOMIC DNA]</scope>
    <source>
        <strain evidence="3 4">DSM 23054</strain>
    </source>
</reference>
<gene>
    <name evidence="3" type="ORF">GT003_03250</name>
</gene>
<feature type="chain" id="PRO_5039325262" evidence="2">
    <location>
        <begin position="28"/>
        <end position="588"/>
    </location>
</feature>
<feature type="compositionally biased region" description="Low complexity" evidence="1">
    <location>
        <begin position="35"/>
        <end position="49"/>
    </location>
</feature>
<evidence type="ECO:0000256" key="1">
    <source>
        <dbReference type="SAM" id="MobiDB-lite"/>
    </source>
</evidence>
<dbReference type="PANTHER" id="PTHR43649:SF12">
    <property type="entry name" value="DIACETYLCHITOBIOSE BINDING PROTEIN DASA"/>
    <property type="match status" value="1"/>
</dbReference>
<dbReference type="PROSITE" id="PS51257">
    <property type="entry name" value="PROKAR_LIPOPROTEIN"/>
    <property type="match status" value="1"/>
</dbReference>
<dbReference type="InterPro" id="IPR006059">
    <property type="entry name" value="SBP"/>
</dbReference>
<keyword evidence="4" id="KW-1185">Reference proteome</keyword>